<dbReference type="Proteomes" id="UP000018680">
    <property type="component" value="Chromosome"/>
</dbReference>
<keyword evidence="3" id="KW-1185">Reference proteome</keyword>
<dbReference type="OrthoDB" id="9814740at2"/>
<evidence type="ECO:0000313" key="3">
    <source>
        <dbReference type="Proteomes" id="UP000018680"/>
    </source>
</evidence>
<evidence type="ECO:0000256" key="1">
    <source>
        <dbReference type="ARBA" id="ARBA00009981"/>
    </source>
</evidence>
<dbReference type="KEGG" id="slr:L21SP2_3125"/>
<name>V5WKW4_9SPIO</name>
<reference evidence="2 3" key="1">
    <citation type="journal article" date="2015" name="Stand. Genomic Sci.">
        <title>Complete genome sequence and description of Salinispira pacifica gen. nov., sp. nov., a novel spirochaete isolated form a hypersaline microbial mat.</title>
        <authorList>
            <person name="Ben Hania W."/>
            <person name="Joseph M."/>
            <person name="Schumann P."/>
            <person name="Bunk B."/>
            <person name="Fiebig A."/>
            <person name="Sproer C."/>
            <person name="Klenk H.P."/>
            <person name="Fardeau M.L."/>
            <person name="Spring S."/>
        </authorList>
    </citation>
    <scope>NUCLEOTIDE SEQUENCE [LARGE SCALE GENOMIC DNA]</scope>
    <source>
        <strain evidence="2 3">L21-RPul-D2</strain>
    </source>
</reference>
<dbReference type="STRING" id="1307761.L21SP2_3125"/>
<evidence type="ECO:0008006" key="4">
    <source>
        <dbReference type="Google" id="ProtNLM"/>
    </source>
</evidence>
<evidence type="ECO:0000313" key="2">
    <source>
        <dbReference type="EMBL" id="AHC16467.1"/>
    </source>
</evidence>
<protein>
    <recommendedName>
        <fullName evidence="4">Antitoxin</fullName>
    </recommendedName>
</protein>
<dbReference type="eggNOG" id="ENOG503302X">
    <property type="taxonomic scope" value="Bacteria"/>
</dbReference>
<dbReference type="PATRIC" id="fig|1307761.3.peg.3114"/>
<dbReference type="InterPro" id="IPR036165">
    <property type="entry name" value="YefM-like_sf"/>
</dbReference>
<accession>V5WKW4</accession>
<dbReference type="Gene3D" id="3.40.1620.10">
    <property type="entry name" value="YefM-like domain"/>
    <property type="match status" value="1"/>
</dbReference>
<dbReference type="SUPFAM" id="SSF143120">
    <property type="entry name" value="YefM-like"/>
    <property type="match status" value="1"/>
</dbReference>
<comment type="similarity">
    <text evidence="1">Belongs to the phD/YefM antitoxin family.</text>
</comment>
<proteinExistence type="inferred from homology"/>
<dbReference type="AlphaFoldDB" id="V5WKW4"/>
<organism evidence="2 3">
    <name type="scientific">Salinispira pacifica</name>
    <dbReference type="NCBI Taxonomy" id="1307761"/>
    <lineage>
        <taxon>Bacteria</taxon>
        <taxon>Pseudomonadati</taxon>
        <taxon>Spirochaetota</taxon>
        <taxon>Spirochaetia</taxon>
        <taxon>Spirochaetales</taxon>
        <taxon>Spirochaetaceae</taxon>
        <taxon>Salinispira</taxon>
    </lineage>
</organism>
<sequence length="84" mass="9417">MLHISANELKTKGASAIKLNDTEDSEAIITVRGKDTYVVMSLEKYNYLRECELEAALNETRKDLDSGNMYTDGISAHLNRIDHA</sequence>
<gene>
    <name evidence="2" type="ORF">L21SP2_3125</name>
</gene>
<dbReference type="EMBL" id="CP006939">
    <property type="protein sequence ID" value="AHC16467.1"/>
    <property type="molecule type" value="Genomic_DNA"/>
</dbReference>
<dbReference type="HOGENOM" id="CLU_190806_0_0_12"/>
<dbReference type="RefSeq" id="WP_024269363.1">
    <property type="nucleotide sequence ID" value="NC_023035.1"/>
</dbReference>